<dbReference type="Proteomes" id="UP001221597">
    <property type="component" value="Chromosome"/>
</dbReference>
<protein>
    <submittedName>
        <fullName evidence="1">Chemotaxis protein</fullName>
    </submittedName>
</protein>
<gene>
    <name evidence="1" type="ORF">P9989_01270</name>
</gene>
<dbReference type="SUPFAM" id="SSF53474">
    <property type="entry name" value="alpha/beta-Hydrolases"/>
    <property type="match status" value="1"/>
</dbReference>
<sequence>MTQKLAVAILHGAGTPEKNFAEDMIGKIYKGFTKEVKVDHPEQELKIEPVYWSSIFEAEEARLWRKLQGSADLDYLRLRRFAVEFLADAVAYQPSSAEDNNYDKVHAVLAQALNQLKERAGSTAPLCIISHSLGSVVASNYFYDLQFKHENIGIHTKKYSSQTPLEKGETLALFYTLGSPMALWSLRFIDFGLPIRVPSPMVKKYYQHLQGEWLNFYDKDDILAYPLKGLNDHYQRAVMKDVQVNAGGLLTGWNPFSHSRYDTDQSVIAPIVEGLVRTWREVNKL</sequence>
<accession>A0ABY8J2F0</accession>
<proteinExistence type="predicted"/>
<name>A0ABY8J2F0_9BACI</name>
<dbReference type="RefSeq" id="WP_283077036.1">
    <property type="nucleotide sequence ID" value="NZ_CP121671.1"/>
</dbReference>
<reference evidence="1 2" key="1">
    <citation type="submission" date="2023-04" db="EMBL/GenBank/DDBJ databases">
        <title>Genome sequence of Halobacillus naozhouensis KACC 21980.</title>
        <authorList>
            <person name="Kim S."/>
            <person name="Heo J."/>
            <person name="Kwon S.-W."/>
        </authorList>
    </citation>
    <scope>NUCLEOTIDE SEQUENCE [LARGE SCALE GENOMIC DNA]</scope>
    <source>
        <strain evidence="1 2">KCTC 13234</strain>
    </source>
</reference>
<dbReference type="EMBL" id="CP121671">
    <property type="protein sequence ID" value="WFT75066.1"/>
    <property type="molecule type" value="Genomic_DNA"/>
</dbReference>
<organism evidence="1 2">
    <name type="scientific">Halobacillus naozhouensis</name>
    <dbReference type="NCBI Taxonomy" id="554880"/>
    <lineage>
        <taxon>Bacteria</taxon>
        <taxon>Bacillati</taxon>
        <taxon>Bacillota</taxon>
        <taxon>Bacilli</taxon>
        <taxon>Bacillales</taxon>
        <taxon>Bacillaceae</taxon>
        <taxon>Halobacillus</taxon>
    </lineage>
</organism>
<dbReference type="InterPro" id="IPR029058">
    <property type="entry name" value="AB_hydrolase_fold"/>
</dbReference>
<evidence type="ECO:0000313" key="1">
    <source>
        <dbReference type="EMBL" id="WFT75066.1"/>
    </source>
</evidence>
<keyword evidence="2" id="KW-1185">Reference proteome</keyword>
<evidence type="ECO:0000313" key="2">
    <source>
        <dbReference type="Proteomes" id="UP001221597"/>
    </source>
</evidence>